<dbReference type="InterPro" id="IPR044925">
    <property type="entry name" value="His-Me_finger_sf"/>
</dbReference>
<evidence type="ECO:0000313" key="2">
    <source>
        <dbReference type="Proteomes" id="UP000223437"/>
    </source>
</evidence>
<keyword evidence="2" id="KW-1185">Reference proteome</keyword>
<dbReference type="Pfam" id="PF02945">
    <property type="entry name" value="Endonuclease_7"/>
    <property type="match status" value="1"/>
</dbReference>
<evidence type="ECO:0000313" key="1">
    <source>
        <dbReference type="EMBL" id="ANN86236.1"/>
    </source>
</evidence>
<keyword evidence="1" id="KW-0378">Hydrolase</keyword>
<keyword evidence="1" id="KW-0540">Nuclease</keyword>
<dbReference type="InterPro" id="IPR038563">
    <property type="entry name" value="Endonuclease_7_sf"/>
</dbReference>
<dbReference type="GO" id="GO:0004519">
    <property type="term" value="F:endonuclease activity"/>
    <property type="evidence" value="ECO:0007669"/>
    <property type="project" value="UniProtKB-KW"/>
</dbReference>
<dbReference type="SUPFAM" id="SSF54060">
    <property type="entry name" value="His-Me finger endonucleases"/>
    <property type="match status" value="1"/>
</dbReference>
<accession>A0A193GYZ0</accession>
<proteinExistence type="predicted"/>
<dbReference type="EMBL" id="KX130726">
    <property type="protein sequence ID" value="ANN86236.1"/>
    <property type="molecule type" value="Genomic_DNA"/>
</dbReference>
<dbReference type="GeneID" id="54976193"/>
<name>A0A193GYZ0_9CAUD</name>
<sequence>MAMGRPRASQLERECSTCGLTKPVSEFHKNGNLRGVPQYKTTCKPCRKAATQPDTYRKYHLKARYGITVDEYDALEKAQGGVCKICQRPETQRKRLAVDHCHTTGAVRGLLCTTCNAAIGHLLDDPEIIRRAADYVGGTLE</sequence>
<keyword evidence="1" id="KW-0255">Endonuclease</keyword>
<dbReference type="KEGG" id="vg:54976193"/>
<protein>
    <submittedName>
        <fullName evidence="1">Endonuclease VII</fullName>
    </submittedName>
</protein>
<dbReference type="RefSeq" id="YP_009786119.1">
    <property type="nucleotide sequence ID" value="NC_047766.1"/>
</dbReference>
<dbReference type="Gene3D" id="3.40.1800.10">
    <property type="entry name" value="His-Me finger endonucleases"/>
    <property type="match status" value="1"/>
</dbReference>
<dbReference type="InterPro" id="IPR004211">
    <property type="entry name" value="Endonuclease_7"/>
</dbReference>
<organism evidence="1 2">
    <name type="scientific">Escherichia phage ECA2</name>
    <dbReference type="NCBI Taxonomy" id="1852630"/>
    <lineage>
        <taxon>Viruses</taxon>
        <taxon>Duplodnaviria</taxon>
        <taxon>Heunggongvirae</taxon>
        <taxon>Uroviricota</taxon>
        <taxon>Caudoviricetes</taxon>
        <taxon>Autographivirales</taxon>
        <taxon>Autotranscriptaviridae</taxon>
        <taxon>Studiervirinae</taxon>
        <taxon>Teetrevirus</taxon>
        <taxon>Teetrevirus ECA2</taxon>
    </lineage>
</organism>
<reference evidence="1 2" key="1">
    <citation type="submission" date="2016-04" db="EMBL/GenBank/DDBJ databases">
        <title>Characterization and in vitro evaluation of new bacteriophages for the biocontrol of Escherichia coli.</title>
        <authorList>
            <person name="Pereira C."/>
            <person name="Moreirinha C."/>
            <person name="Cunha A."/>
            <person name="Lewicka M."/>
            <person name="Almeida P.J."/>
            <person name="Clemente C."/>
            <person name="Romalde J.L."/>
            <person name="Nunes M.L."/>
            <person name="Almeida A."/>
        </authorList>
    </citation>
    <scope>NUCLEOTIDE SEQUENCE [LARGE SCALE GENOMIC DNA]</scope>
</reference>
<dbReference type="Proteomes" id="UP000223437">
    <property type="component" value="Segment"/>
</dbReference>